<dbReference type="Proteomes" id="UP000230069">
    <property type="component" value="Unassembled WGS sequence"/>
</dbReference>
<gene>
    <name evidence="1" type="ORF">AQUCO_01300613v1</name>
</gene>
<name>A0A2G5E2J7_AQUCA</name>
<protein>
    <submittedName>
        <fullName evidence="1">Uncharacterized protein</fullName>
    </submittedName>
</protein>
<sequence length="95" mass="10834">MQKIQDVCQKQALLLEKVRPVTKYTGFYSGDDVVVRLSIFSAHCILFIFRRIYARGKARQGIHAKCPKSTSFKILGSQADISYMGVSLKVMMLRF</sequence>
<organism evidence="1 2">
    <name type="scientific">Aquilegia coerulea</name>
    <name type="common">Rocky mountain columbine</name>
    <dbReference type="NCBI Taxonomy" id="218851"/>
    <lineage>
        <taxon>Eukaryota</taxon>
        <taxon>Viridiplantae</taxon>
        <taxon>Streptophyta</taxon>
        <taxon>Embryophyta</taxon>
        <taxon>Tracheophyta</taxon>
        <taxon>Spermatophyta</taxon>
        <taxon>Magnoliopsida</taxon>
        <taxon>Ranunculales</taxon>
        <taxon>Ranunculaceae</taxon>
        <taxon>Thalictroideae</taxon>
        <taxon>Aquilegia</taxon>
    </lineage>
</organism>
<proteinExistence type="predicted"/>
<accession>A0A2G5E2J7</accession>
<reference evidence="1 2" key="1">
    <citation type="submission" date="2017-09" db="EMBL/GenBank/DDBJ databases">
        <title>WGS assembly of Aquilegia coerulea Goldsmith.</title>
        <authorList>
            <person name="Hodges S."/>
            <person name="Kramer E."/>
            <person name="Nordborg M."/>
            <person name="Tomkins J."/>
            <person name="Borevitz J."/>
            <person name="Derieg N."/>
            <person name="Yan J."/>
            <person name="Mihaltcheva S."/>
            <person name="Hayes R.D."/>
            <person name="Rokhsar D."/>
        </authorList>
    </citation>
    <scope>NUCLEOTIDE SEQUENCE [LARGE SCALE GENOMIC DNA]</scope>
    <source>
        <strain evidence="2">cv. Goldsmith</strain>
    </source>
</reference>
<evidence type="ECO:0000313" key="2">
    <source>
        <dbReference type="Proteomes" id="UP000230069"/>
    </source>
</evidence>
<dbReference type="EMBL" id="KZ305030">
    <property type="protein sequence ID" value="PIA49989.1"/>
    <property type="molecule type" value="Genomic_DNA"/>
</dbReference>
<dbReference type="InParanoid" id="A0A2G5E2J7"/>
<evidence type="ECO:0000313" key="1">
    <source>
        <dbReference type="EMBL" id="PIA49989.1"/>
    </source>
</evidence>
<keyword evidence="2" id="KW-1185">Reference proteome</keyword>
<dbReference type="AlphaFoldDB" id="A0A2G5E2J7"/>